<evidence type="ECO:0000313" key="1">
    <source>
        <dbReference type="EMBL" id="EGF26271.1"/>
    </source>
</evidence>
<sequence length="64" mass="7663">MIPKQSGRQQVRTFAFLCLWSESWSMSIGFMTDPVAWIKAEKLERRFASKRLCPFRFIPTHARW</sequence>
<accession>F2AVS2</accession>
<gene>
    <name evidence="1" type="ORF">RBWH47_01989</name>
</gene>
<dbReference type="Proteomes" id="UP000006222">
    <property type="component" value="Unassembled WGS sequence"/>
</dbReference>
<dbReference type="EMBL" id="AFAR01000190">
    <property type="protein sequence ID" value="EGF26271.1"/>
    <property type="molecule type" value="Genomic_DNA"/>
</dbReference>
<proteinExistence type="predicted"/>
<reference evidence="1 2" key="1">
    <citation type="journal article" date="2013" name="Mar. Genomics">
        <title>Expression of sulfatases in Rhodopirellula baltica and the diversity of sulfatases in the genus Rhodopirellula.</title>
        <authorList>
            <person name="Wegner C.E."/>
            <person name="Richter-Heitmann T."/>
            <person name="Klindworth A."/>
            <person name="Klockow C."/>
            <person name="Richter M."/>
            <person name="Achstetter T."/>
            <person name="Glockner F.O."/>
            <person name="Harder J."/>
        </authorList>
    </citation>
    <scope>NUCLEOTIDE SEQUENCE [LARGE SCALE GENOMIC DNA]</scope>
    <source>
        <strain evidence="1 2">WH47</strain>
    </source>
</reference>
<name>F2AVS2_RHOBT</name>
<dbReference type="PATRIC" id="fig|991778.3.peg.4064"/>
<dbReference type="AlphaFoldDB" id="F2AVS2"/>
<protein>
    <submittedName>
        <fullName evidence="1">Uncharacterized protein</fullName>
    </submittedName>
</protein>
<comment type="caution">
    <text evidence="1">The sequence shown here is derived from an EMBL/GenBank/DDBJ whole genome shotgun (WGS) entry which is preliminary data.</text>
</comment>
<organism evidence="1 2">
    <name type="scientific">Rhodopirellula baltica WH47</name>
    <dbReference type="NCBI Taxonomy" id="991778"/>
    <lineage>
        <taxon>Bacteria</taxon>
        <taxon>Pseudomonadati</taxon>
        <taxon>Planctomycetota</taxon>
        <taxon>Planctomycetia</taxon>
        <taxon>Pirellulales</taxon>
        <taxon>Pirellulaceae</taxon>
        <taxon>Rhodopirellula</taxon>
    </lineage>
</organism>
<evidence type="ECO:0000313" key="2">
    <source>
        <dbReference type="Proteomes" id="UP000006222"/>
    </source>
</evidence>